<evidence type="ECO:0000313" key="2">
    <source>
        <dbReference type="Proteomes" id="UP000032142"/>
    </source>
</evidence>
<reference evidence="2" key="1">
    <citation type="submission" date="2014-09" db="EMBL/GenBank/DDBJ databases">
        <authorList>
            <person name="Mudge J."/>
            <person name="Ramaraj T."/>
            <person name="Lindquist I.E."/>
            <person name="Bharti A.K."/>
            <person name="Sundararajan A."/>
            <person name="Cameron C.T."/>
            <person name="Woodward J.E."/>
            <person name="May G.D."/>
            <person name="Brubaker C."/>
            <person name="Broadhvest J."/>
            <person name="Wilkins T.A."/>
        </authorList>
    </citation>
    <scope>NUCLEOTIDE SEQUENCE</scope>
    <source>
        <strain evidence="2">cv. AKA8401</strain>
    </source>
</reference>
<sequence length="63" mass="7055">MHISATYVANATSYLITHRAHTRANHGPAHTSCQSRCNYTGCSHKLSSIRNTCWTTQPPVRRT</sequence>
<proteinExistence type="predicted"/>
<accession>A0A0B0NIM6</accession>
<protein>
    <submittedName>
        <fullName evidence="1">Uncharacterized protein</fullName>
    </submittedName>
</protein>
<dbReference type="Proteomes" id="UP000032142">
    <property type="component" value="Unassembled WGS sequence"/>
</dbReference>
<keyword evidence="2" id="KW-1185">Reference proteome</keyword>
<name>A0A0B0NIM6_GOSAR</name>
<dbReference type="AlphaFoldDB" id="A0A0B0NIM6"/>
<organism evidence="1 2">
    <name type="scientific">Gossypium arboreum</name>
    <name type="common">Tree cotton</name>
    <name type="synonym">Gossypium nanking</name>
    <dbReference type="NCBI Taxonomy" id="29729"/>
    <lineage>
        <taxon>Eukaryota</taxon>
        <taxon>Viridiplantae</taxon>
        <taxon>Streptophyta</taxon>
        <taxon>Embryophyta</taxon>
        <taxon>Tracheophyta</taxon>
        <taxon>Spermatophyta</taxon>
        <taxon>Magnoliopsida</taxon>
        <taxon>eudicotyledons</taxon>
        <taxon>Gunneridae</taxon>
        <taxon>Pentapetalae</taxon>
        <taxon>rosids</taxon>
        <taxon>malvids</taxon>
        <taxon>Malvales</taxon>
        <taxon>Malvaceae</taxon>
        <taxon>Malvoideae</taxon>
        <taxon>Gossypium</taxon>
    </lineage>
</organism>
<gene>
    <name evidence="1" type="ORF">F383_02833</name>
</gene>
<evidence type="ECO:0000313" key="1">
    <source>
        <dbReference type="EMBL" id="KHG14378.1"/>
    </source>
</evidence>
<dbReference type="EMBL" id="KN401428">
    <property type="protein sequence ID" value="KHG14378.1"/>
    <property type="molecule type" value="Genomic_DNA"/>
</dbReference>